<gene>
    <name evidence="1" type="ORF">H0484_01395</name>
</gene>
<dbReference type="RefSeq" id="WP_226952646.1">
    <property type="nucleotide sequence ID" value="NZ_JACDXW010000001.1"/>
</dbReference>
<reference evidence="1 2" key="1">
    <citation type="submission" date="2020-07" db="EMBL/GenBank/DDBJ databases">
        <title>Pusillimonas sp. nov., isolated from poultry manure in Taiwan.</title>
        <authorList>
            <person name="Lin S.-Y."/>
            <person name="Tang Y.-S."/>
            <person name="Young C.-C."/>
        </authorList>
    </citation>
    <scope>NUCLEOTIDE SEQUENCE [LARGE SCALE GENOMIC DNA]</scope>
    <source>
        <strain evidence="1 2">CC-YST705</strain>
    </source>
</reference>
<accession>A0ABS8C9V8</accession>
<evidence type="ECO:0000313" key="2">
    <source>
        <dbReference type="Proteomes" id="UP000776983"/>
    </source>
</evidence>
<comment type="caution">
    <text evidence="1">The sequence shown here is derived from an EMBL/GenBank/DDBJ whole genome shotgun (WGS) entry which is preliminary data.</text>
</comment>
<dbReference type="EMBL" id="JACDXW010000001">
    <property type="protein sequence ID" value="MCB5362409.1"/>
    <property type="molecule type" value="Genomic_DNA"/>
</dbReference>
<organism evidence="1 2">
    <name type="scientific">Mesopusillimonas faecipullorum</name>
    <dbReference type="NCBI Taxonomy" id="2755040"/>
    <lineage>
        <taxon>Bacteria</taxon>
        <taxon>Pseudomonadati</taxon>
        <taxon>Pseudomonadota</taxon>
        <taxon>Betaproteobacteria</taxon>
        <taxon>Burkholderiales</taxon>
        <taxon>Alcaligenaceae</taxon>
        <taxon>Mesopusillimonas</taxon>
    </lineage>
</organism>
<proteinExistence type="predicted"/>
<name>A0ABS8C9V8_9BURK</name>
<keyword evidence="2" id="KW-1185">Reference proteome</keyword>
<protein>
    <submittedName>
        <fullName evidence="1">Uncharacterized protein</fullName>
    </submittedName>
</protein>
<sequence>MRPDSRTFELYETASSLFIRKQAGEAVAVDSVTGQQARVPSAPDVVGNWRTGIAIGQWRLHAEGT</sequence>
<dbReference type="Proteomes" id="UP000776983">
    <property type="component" value="Unassembled WGS sequence"/>
</dbReference>
<evidence type="ECO:0000313" key="1">
    <source>
        <dbReference type="EMBL" id="MCB5362409.1"/>
    </source>
</evidence>